<sequence length="108" mass="11615">MLGSMLTPEILNVLLTGSSSKPFLTQIEMRESIGAMLWSLSWGSLSQPPTPSNVVGLLEPVDTNKSPRPGVPLVSNRDEEIAPLMTTHAKFPKTDVPNDVLATLATMT</sequence>
<accession>W1PS63</accession>
<dbReference type="EMBL" id="KI392979">
    <property type="protein sequence ID" value="ERN10095.1"/>
    <property type="molecule type" value="Genomic_DNA"/>
</dbReference>
<organism evidence="1 2">
    <name type="scientific">Amborella trichopoda</name>
    <dbReference type="NCBI Taxonomy" id="13333"/>
    <lineage>
        <taxon>Eukaryota</taxon>
        <taxon>Viridiplantae</taxon>
        <taxon>Streptophyta</taxon>
        <taxon>Embryophyta</taxon>
        <taxon>Tracheophyta</taxon>
        <taxon>Spermatophyta</taxon>
        <taxon>Magnoliopsida</taxon>
        <taxon>Amborellales</taxon>
        <taxon>Amborellaceae</taxon>
        <taxon>Amborella</taxon>
    </lineage>
</organism>
<dbReference type="Gramene" id="ERN10095">
    <property type="protein sequence ID" value="ERN10095"/>
    <property type="gene ID" value="AMTR_s00013p00260760"/>
</dbReference>
<proteinExistence type="predicted"/>
<evidence type="ECO:0000313" key="2">
    <source>
        <dbReference type="Proteomes" id="UP000017836"/>
    </source>
</evidence>
<dbReference type="AlphaFoldDB" id="W1PS63"/>
<dbReference type="Proteomes" id="UP000017836">
    <property type="component" value="Unassembled WGS sequence"/>
</dbReference>
<dbReference type="HOGENOM" id="CLU_2200459_0_0_1"/>
<evidence type="ECO:0000313" key="1">
    <source>
        <dbReference type="EMBL" id="ERN10095.1"/>
    </source>
</evidence>
<keyword evidence="2" id="KW-1185">Reference proteome</keyword>
<gene>
    <name evidence="1" type="ORF">AMTR_s00013p00260760</name>
</gene>
<protein>
    <submittedName>
        <fullName evidence="1">Uncharacterized protein</fullName>
    </submittedName>
</protein>
<reference evidence="2" key="1">
    <citation type="journal article" date="2013" name="Science">
        <title>The Amborella genome and the evolution of flowering plants.</title>
        <authorList>
            <consortium name="Amborella Genome Project"/>
        </authorList>
    </citation>
    <scope>NUCLEOTIDE SEQUENCE [LARGE SCALE GENOMIC DNA]</scope>
</reference>
<name>W1PS63_AMBTC</name>